<evidence type="ECO:0000256" key="2">
    <source>
        <dbReference type="SAM" id="MobiDB-lite"/>
    </source>
</evidence>
<dbReference type="InterPro" id="IPR000383">
    <property type="entry name" value="Xaa-Pro-like_dom"/>
</dbReference>
<dbReference type="InterPro" id="IPR005674">
    <property type="entry name" value="CocE/Ser_esterase"/>
</dbReference>
<organism evidence="5 6">
    <name type="scientific">Aphanomyces euteiches</name>
    <dbReference type="NCBI Taxonomy" id="100861"/>
    <lineage>
        <taxon>Eukaryota</taxon>
        <taxon>Sar</taxon>
        <taxon>Stramenopiles</taxon>
        <taxon>Oomycota</taxon>
        <taxon>Saprolegniomycetes</taxon>
        <taxon>Saprolegniales</taxon>
        <taxon>Verrucalvaceae</taxon>
        <taxon>Aphanomyces</taxon>
    </lineage>
</organism>
<dbReference type="InterPro" id="IPR013736">
    <property type="entry name" value="Xaa-Pro_dipept_C"/>
</dbReference>
<evidence type="ECO:0000313" key="5">
    <source>
        <dbReference type="EMBL" id="KAF0724880.1"/>
    </source>
</evidence>
<keyword evidence="3" id="KW-0732">Signal</keyword>
<accession>A0A6G0WC79</accession>
<dbReference type="SUPFAM" id="SSF49785">
    <property type="entry name" value="Galactose-binding domain-like"/>
    <property type="match status" value="1"/>
</dbReference>
<evidence type="ECO:0000259" key="4">
    <source>
        <dbReference type="SMART" id="SM00939"/>
    </source>
</evidence>
<dbReference type="InterPro" id="IPR029058">
    <property type="entry name" value="AB_hydrolase_fold"/>
</dbReference>
<dbReference type="Pfam" id="PF08530">
    <property type="entry name" value="PepX_C"/>
    <property type="match status" value="1"/>
</dbReference>
<dbReference type="EMBL" id="VJMJ01000257">
    <property type="protein sequence ID" value="KAF0724880.1"/>
    <property type="molecule type" value="Genomic_DNA"/>
</dbReference>
<dbReference type="Gene3D" id="1.10.3020.10">
    <property type="entry name" value="alpha-amino acid ester hydrolase ( Helical cap domain)"/>
    <property type="match status" value="1"/>
</dbReference>
<dbReference type="NCBIfam" id="TIGR00976">
    <property type="entry name" value="CocE_NonD"/>
    <property type="match status" value="1"/>
</dbReference>
<dbReference type="VEuPathDB" id="FungiDB:AeMF1_009854"/>
<feature type="signal peptide" evidence="3">
    <location>
        <begin position="1"/>
        <end position="24"/>
    </location>
</feature>
<keyword evidence="1" id="KW-0378">Hydrolase</keyword>
<reference evidence="5 6" key="1">
    <citation type="submission" date="2019-07" db="EMBL/GenBank/DDBJ databases">
        <title>Genomics analysis of Aphanomyces spp. identifies a new class of oomycete effector associated with host adaptation.</title>
        <authorList>
            <person name="Gaulin E."/>
        </authorList>
    </citation>
    <scope>NUCLEOTIDE SEQUENCE [LARGE SCALE GENOMIC DNA]</scope>
    <source>
        <strain evidence="5 6">ATCC 201684</strain>
    </source>
</reference>
<dbReference type="SUPFAM" id="SSF53474">
    <property type="entry name" value="alpha/beta-Hydrolases"/>
    <property type="match status" value="1"/>
</dbReference>
<name>A0A6G0WC79_9STRA</name>
<dbReference type="InterPro" id="IPR008979">
    <property type="entry name" value="Galactose-bd-like_sf"/>
</dbReference>
<evidence type="ECO:0000256" key="3">
    <source>
        <dbReference type="SAM" id="SignalP"/>
    </source>
</evidence>
<feature type="region of interest" description="Disordered" evidence="2">
    <location>
        <begin position="698"/>
        <end position="720"/>
    </location>
</feature>
<gene>
    <name evidence="5" type="ORF">Ae201684_016531</name>
</gene>
<protein>
    <recommendedName>
        <fullName evidence="4">Xaa-Pro dipeptidyl-peptidase C-terminal domain-containing protein</fullName>
    </recommendedName>
</protein>
<feature type="domain" description="Xaa-Pro dipeptidyl-peptidase C-terminal" evidence="4">
    <location>
        <begin position="414"/>
        <end position="681"/>
    </location>
</feature>
<dbReference type="Gene3D" id="3.40.50.1820">
    <property type="entry name" value="alpha/beta hydrolase"/>
    <property type="match status" value="1"/>
</dbReference>
<dbReference type="Gene3D" id="2.60.120.260">
    <property type="entry name" value="Galactose-binding domain-like"/>
    <property type="match status" value="1"/>
</dbReference>
<dbReference type="SMART" id="SM00939">
    <property type="entry name" value="PepX_C"/>
    <property type="match status" value="1"/>
</dbReference>
<dbReference type="GO" id="GO:0008239">
    <property type="term" value="F:dipeptidyl-peptidase activity"/>
    <property type="evidence" value="ECO:0007669"/>
    <property type="project" value="InterPro"/>
</dbReference>
<evidence type="ECO:0000256" key="1">
    <source>
        <dbReference type="ARBA" id="ARBA00022801"/>
    </source>
</evidence>
<sequence length="720" mass="80751">MSSFMSNMIISMVIMVVVQNAVNSFFGFETPAQCKEGVNDMPWSGKYYRSTSYFHPQSVIRTSHYIELPDGVQLAADLYLSEQATVNDILQPTVLHFTRHGRGYTLDFPLSAITAGGKFINPRTAAYITRITTTSFAWLVVDIRGTGASYGKKEFDFVDQEAEDAKAIIDWVTKQPWSNGEVTAFGFGVDGVSAIIAASTGHPAMKALAISGVPADLFDTAFLPGGLYNHRMSSMYSSFTAATDANKRWDQVPHFKARLMMTYFGGNVFPVNESQPAVMAAAVSEHSENPLFSAQIKDVFFRDDKLASVDRTFADIDVPRLFEKLARSNVAVLNMAGYYDMGVSRSAILLHKYLTRQLDADSIKAYGLTALPPADIPATKYHLVLGPWSHSNVDNVDPFAEAKTRCFEHIEEISRFFDYHIYPEERTELTKWEEEEPIHYFTLAESKWKTTTEWPPAIVDETFTFYLSDNKTLVQDVADVVDGEQSITVDPKHDTLPGIIGRWNALDHIFLNKPTYAHNRYDTASKSISFSTPQLHQLEFAGEVTLKVYFSVDAPGVSLIAYLEDDNNIPPIEQQTLQSTKTKIRGGTTYITEGVVNPIHQSIAPGNPLRTFLKADSRVIEPDTVYEATFNFYPTSYFLPHHHQFRLTIVATEAGQFDLRSAEEATKLTIHFSEQYPSALTIRGREVPLPVKVAREPVKSDKTEARVEKEEDEFAEKIEL</sequence>
<proteinExistence type="predicted"/>
<feature type="chain" id="PRO_5026313379" description="Xaa-Pro dipeptidyl-peptidase C-terminal domain-containing protein" evidence="3">
    <location>
        <begin position="25"/>
        <end position="720"/>
    </location>
</feature>
<dbReference type="AlphaFoldDB" id="A0A6G0WC79"/>
<evidence type="ECO:0000313" key="6">
    <source>
        <dbReference type="Proteomes" id="UP000481153"/>
    </source>
</evidence>
<dbReference type="Proteomes" id="UP000481153">
    <property type="component" value="Unassembled WGS sequence"/>
</dbReference>
<dbReference type="Pfam" id="PF02129">
    <property type="entry name" value="Peptidase_S15"/>
    <property type="match status" value="1"/>
</dbReference>
<keyword evidence="6" id="KW-1185">Reference proteome</keyword>
<comment type="caution">
    <text evidence="5">The sequence shown here is derived from an EMBL/GenBank/DDBJ whole genome shotgun (WGS) entry which is preliminary data.</text>
</comment>